<keyword evidence="1" id="KW-0812">Transmembrane</keyword>
<dbReference type="Proteomes" id="UP000000390">
    <property type="component" value="Chromosome"/>
</dbReference>
<reference evidence="3 5" key="2">
    <citation type="journal article" date="2014" name="PLoS Genet.">
        <title>Phylogenetically driven sequencing of extremely halophilic archaea reveals strategies for static and dynamic osmo-response.</title>
        <authorList>
            <person name="Becker E.A."/>
            <person name="Seitzer P.M."/>
            <person name="Tritt A."/>
            <person name="Larsen D."/>
            <person name="Krusor M."/>
            <person name="Yao A.I."/>
            <person name="Wu D."/>
            <person name="Madern D."/>
            <person name="Eisen J.A."/>
            <person name="Darling A.E."/>
            <person name="Facciotti M.T."/>
        </authorList>
    </citation>
    <scope>NUCLEOTIDE SEQUENCE [LARGE SCALE GENOMIC DNA]</scope>
    <source>
        <strain evidence="3">B3</strain>
        <strain evidence="5">DSM 18796 / CECT 7217 / JCM 14584 / KCTC 4019 / B3</strain>
    </source>
</reference>
<proteinExistence type="predicted"/>
<dbReference type="RefSeq" id="WP_008418824.1">
    <property type="nucleotide sequence ID" value="NC_014297.1"/>
</dbReference>
<dbReference type="EMBL" id="CP002062">
    <property type="protein sequence ID" value="ADJ13609.1"/>
    <property type="molecule type" value="Genomic_DNA"/>
</dbReference>
<evidence type="ECO:0000313" key="3">
    <source>
        <dbReference type="EMBL" id="ELY33369.1"/>
    </source>
</evidence>
<evidence type="ECO:0000313" key="5">
    <source>
        <dbReference type="Proteomes" id="UP000011645"/>
    </source>
</evidence>
<dbReference type="AlphaFoldDB" id="D8J528"/>
<feature type="transmembrane region" description="Helical" evidence="1">
    <location>
        <begin position="7"/>
        <end position="29"/>
    </location>
</feature>
<protein>
    <submittedName>
        <fullName evidence="2">Uncharacterized protein</fullName>
    </submittedName>
</protein>
<accession>D8J528</accession>
<keyword evidence="5" id="KW-1185">Reference proteome</keyword>
<dbReference type="EMBL" id="AOHV01000043">
    <property type="protein sequence ID" value="ELY33369.1"/>
    <property type="molecule type" value="Genomic_DNA"/>
</dbReference>
<reference evidence="2 4" key="1">
    <citation type="journal article" date="2010" name="J. Bacteriol.">
        <title>Complete genome sequence of Halalkalicoccus jeotgali B3(T), an extremely halophilic archaeon.</title>
        <authorList>
            <person name="Roh S.W."/>
            <person name="Nam Y.D."/>
            <person name="Nam S.H."/>
            <person name="Choi S.H."/>
            <person name="Park H.S."/>
            <person name="Bae J.W."/>
        </authorList>
    </citation>
    <scope>NUCLEOTIDE SEQUENCE [LARGE SCALE GENOMIC DNA]</scope>
    <source>
        <strain evidence="2">B3</strain>
        <strain evidence="4">DSM 18796 / CECT 7217 / JCM 14584 / KCTC 4019 / B3</strain>
    </source>
</reference>
<gene>
    <name evidence="2" type="ordered locus">HacjB3_01080</name>
    <name evidence="3" type="ORF">C497_18252</name>
</gene>
<evidence type="ECO:0000256" key="1">
    <source>
        <dbReference type="SAM" id="Phobius"/>
    </source>
</evidence>
<feature type="transmembrane region" description="Helical" evidence="1">
    <location>
        <begin position="35"/>
        <end position="56"/>
    </location>
</feature>
<dbReference type="Proteomes" id="UP000011645">
    <property type="component" value="Unassembled WGS sequence"/>
</dbReference>
<dbReference type="KEGG" id="hje:HacjB3_01080"/>
<name>D8J528_HALJB</name>
<keyword evidence="1" id="KW-1133">Transmembrane helix</keyword>
<keyword evidence="1" id="KW-0472">Membrane</keyword>
<evidence type="ECO:0000313" key="2">
    <source>
        <dbReference type="EMBL" id="ADJ13609.1"/>
    </source>
</evidence>
<organism evidence="2 4">
    <name type="scientific">Halalkalicoccus jeotgali (strain DSM 18796 / CECT 7217 / JCM 14584 / KCTC 4019 / B3)</name>
    <dbReference type="NCBI Taxonomy" id="795797"/>
    <lineage>
        <taxon>Archaea</taxon>
        <taxon>Methanobacteriati</taxon>
        <taxon>Methanobacteriota</taxon>
        <taxon>Stenosarchaea group</taxon>
        <taxon>Halobacteria</taxon>
        <taxon>Halobacteriales</taxon>
        <taxon>Halococcaceae</taxon>
        <taxon>Halalkalicoccus</taxon>
    </lineage>
</organism>
<dbReference type="GeneID" id="9418010"/>
<dbReference type="PATRIC" id="fig|795797.18.peg.217"/>
<dbReference type="STRING" id="795797.HacjB3_01080"/>
<evidence type="ECO:0000313" key="4">
    <source>
        <dbReference type="Proteomes" id="UP000000390"/>
    </source>
</evidence>
<sequence>MNRDGTLYEIVHFGAVVSLAYAALYAASLAGVTEFWAELLIAGVVGVGYVLVAFYLDLAPPSWRGE</sequence>
<dbReference type="HOGENOM" id="CLU_2820671_0_0_2"/>